<keyword evidence="1" id="KW-0175">Coiled coil</keyword>
<dbReference type="EMBL" id="BARV01022925">
    <property type="protein sequence ID" value="GAI25538.1"/>
    <property type="molecule type" value="Genomic_DNA"/>
</dbReference>
<sequence>DPEHFKDDEVGNQEVLYAIEFTDWAEWLAMEIEQESLSKYSELDIIGHCLWEMTFYGFTQEKIKKQLAQLEKEAEEAKKNPSSLRKLVKSENGEEFFWEDKDRNRMPFLEFND</sequence>
<comment type="caution">
    <text evidence="2">The sequence shown here is derived from an EMBL/GenBank/DDBJ whole genome shotgun (WGS) entry which is preliminary data.</text>
</comment>
<protein>
    <submittedName>
        <fullName evidence="2">Uncharacterized protein</fullName>
    </submittedName>
</protein>
<dbReference type="AlphaFoldDB" id="X1M2H7"/>
<feature type="non-terminal residue" evidence="2">
    <location>
        <position position="1"/>
    </location>
</feature>
<proteinExistence type="predicted"/>
<reference evidence="2" key="1">
    <citation type="journal article" date="2014" name="Front. Microbiol.">
        <title>High frequency of phylogenetically diverse reductive dehalogenase-homologous genes in deep subseafloor sedimentary metagenomes.</title>
        <authorList>
            <person name="Kawai M."/>
            <person name="Futagami T."/>
            <person name="Toyoda A."/>
            <person name="Takaki Y."/>
            <person name="Nishi S."/>
            <person name="Hori S."/>
            <person name="Arai W."/>
            <person name="Tsubouchi T."/>
            <person name="Morono Y."/>
            <person name="Uchiyama I."/>
            <person name="Ito T."/>
            <person name="Fujiyama A."/>
            <person name="Inagaki F."/>
            <person name="Takami H."/>
        </authorList>
    </citation>
    <scope>NUCLEOTIDE SEQUENCE</scope>
    <source>
        <strain evidence="2">Expedition CK06-06</strain>
    </source>
</reference>
<evidence type="ECO:0000313" key="2">
    <source>
        <dbReference type="EMBL" id="GAI25538.1"/>
    </source>
</evidence>
<organism evidence="2">
    <name type="scientific">marine sediment metagenome</name>
    <dbReference type="NCBI Taxonomy" id="412755"/>
    <lineage>
        <taxon>unclassified sequences</taxon>
        <taxon>metagenomes</taxon>
        <taxon>ecological metagenomes</taxon>
    </lineage>
</organism>
<accession>X1M2H7</accession>
<dbReference type="InterPro" id="IPR046687">
    <property type="entry name" value="DUF6557"/>
</dbReference>
<name>X1M2H7_9ZZZZ</name>
<feature type="coiled-coil region" evidence="1">
    <location>
        <begin position="60"/>
        <end position="87"/>
    </location>
</feature>
<dbReference type="Pfam" id="PF20194">
    <property type="entry name" value="DUF6557"/>
    <property type="match status" value="1"/>
</dbReference>
<evidence type="ECO:0000256" key="1">
    <source>
        <dbReference type="SAM" id="Coils"/>
    </source>
</evidence>
<gene>
    <name evidence="2" type="ORF">S06H3_37692</name>
</gene>